<dbReference type="AlphaFoldDB" id="A0A5N5RF42"/>
<feature type="transmembrane region" description="Helical" evidence="2">
    <location>
        <begin position="50"/>
        <end position="72"/>
    </location>
</feature>
<feature type="compositionally biased region" description="Low complexity" evidence="1">
    <location>
        <begin position="211"/>
        <end position="235"/>
    </location>
</feature>
<keyword evidence="2" id="KW-0472">Membrane</keyword>
<feature type="region of interest" description="Disordered" evidence="1">
    <location>
        <begin position="144"/>
        <end position="235"/>
    </location>
</feature>
<dbReference type="Pfam" id="PF20070">
    <property type="entry name" value="DUF6466"/>
    <property type="match status" value="1"/>
</dbReference>
<reference evidence="3 4" key="1">
    <citation type="journal article" date="2019" name="Int. J. Syst. Evol. Microbiol.">
        <title>Bifidobacterium jacchi sp. nov., isolated from the faeces of a baby common marmoset (Callithrix jacchus).</title>
        <authorList>
            <person name="Modesto M."/>
            <person name="Watanabe K."/>
            <person name="Arita M."/>
            <person name="Satti M."/>
            <person name="Oki K."/>
            <person name="Sciavilla P."/>
            <person name="Patavino C."/>
            <person name="Camma C."/>
            <person name="Michelini S."/>
            <person name="Sgorbati B."/>
            <person name="Mattarelli P."/>
        </authorList>
    </citation>
    <scope>NUCLEOTIDE SEQUENCE [LARGE SCALE GENOMIC DNA]</scope>
    <source>
        <strain evidence="3 4">MRM 9.3</strain>
    </source>
</reference>
<feature type="compositionally biased region" description="Polar residues" evidence="1">
    <location>
        <begin position="156"/>
        <end position="179"/>
    </location>
</feature>
<keyword evidence="4" id="KW-1185">Reference proteome</keyword>
<protein>
    <submittedName>
        <fullName evidence="3">Cell surface protein</fullName>
    </submittedName>
</protein>
<proteinExistence type="predicted"/>
<sequence>MVAASIIATDRSADAAGAAADAYDGAVDAGTARRRGRARGRSQRQARASLPVRVALSMIAAAALIAGVPVAINLRAVGLYNQATAGLESNISAAAGKDPDLAQLSARQVQVDAQFDEAARFGNLLLPSVRDSIATNSTVSDRLTASLNDRLRDQQEGTTNRDNANQSDDAAQSQGGLSDQQKRQVEELLNANRQSDNASNSDASTDDASTDDAANANDGSDSTTTNNSGNSNKPW</sequence>
<feature type="compositionally biased region" description="Low complexity" evidence="1">
    <location>
        <begin position="190"/>
        <end position="203"/>
    </location>
</feature>
<gene>
    <name evidence="3" type="ORF">EHS19_08335</name>
</gene>
<dbReference type="InterPro" id="IPR046314">
    <property type="entry name" value="DUF6466"/>
</dbReference>
<keyword evidence="2" id="KW-1133">Transmembrane helix</keyword>
<evidence type="ECO:0000256" key="2">
    <source>
        <dbReference type="SAM" id="Phobius"/>
    </source>
</evidence>
<organism evidence="3 4">
    <name type="scientific">Bifidobacterium jacchi</name>
    <dbReference type="NCBI Taxonomy" id="2490545"/>
    <lineage>
        <taxon>Bacteria</taxon>
        <taxon>Bacillati</taxon>
        <taxon>Actinomycetota</taxon>
        <taxon>Actinomycetes</taxon>
        <taxon>Bifidobacteriales</taxon>
        <taxon>Bifidobacteriaceae</taxon>
        <taxon>Bifidobacterium</taxon>
    </lineage>
</organism>
<evidence type="ECO:0000313" key="3">
    <source>
        <dbReference type="EMBL" id="KAB5605878.1"/>
    </source>
</evidence>
<dbReference type="EMBL" id="RQSP01000033">
    <property type="protein sequence ID" value="KAB5605878.1"/>
    <property type="molecule type" value="Genomic_DNA"/>
</dbReference>
<keyword evidence="2" id="KW-0812">Transmembrane</keyword>
<accession>A0A5N5RF42</accession>
<name>A0A5N5RF42_9BIFI</name>
<dbReference type="Proteomes" id="UP000326336">
    <property type="component" value="Unassembled WGS sequence"/>
</dbReference>
<comment type="caution">
    <text evidence="3">The sequence shown here is derived from an EMBL/GenBank/DDBJ whole genome shotgun (WGS) entry which is preliminary data.</text>
</comment>
<evidence type="ECO:0000313" key="4">
    <source>
        <dbReference type="Proteomes" id="UP000326336"/>
    </source>
</evidence>
<evidence type="ECO:0000256" key="1">
    <source>
        <dbReference type="SAM" id="MobiDB-lite"/>
    </source>
</evidence>